<dbReference type="SUPFAM" id="SSF56059">
    <property type="entry name" value="Glutathione synthetase ATP-binding domain-like"/>
    <property type="match status" value="1"/>
</dbReference>
<gene>
    <name evidence="10 12" type="primary">sucC</name>
    <name evidence="12" type="ORF">F6R98_20175</name>
</gene>
<dbReference type="InterPro" id="IPR011761">
    <property type="entry name" value="ATP-grasp"/>
</dbReference>
<dbReference type="NCBIfam" id="TIGR01016">
    <property type="entry name" value="sucCoAbeta"/>
    <property type="match status" value="1"/>
</dbReference>
<dbReference type="RefSeq" id="WP_153250619.1">
    <property type="nucleotide sequence ID" value="NZ_CP044205.1"/>
</dbReference>
<dbReference type="Gene3D" id="3.40.50.261">
    <property type="entry name" value="Succinyl-CoA synthetase domains"/>
    <property type="match status" value="1"/>
</dbReference>
<evidence type="ECO:0000256" key="3">
    <source>
        <dbReference type="ARBA" id="ARBA00022598"/>
    </source>
</evidence>
<dbReference type="InterPro" id="IPR017866">
    <property type="entry name" value="Succ-CoA_synthase_bsu_CS"/>
</dbReference>
<dbReference type="GO" id="GO:0004775">
    <property type="term" value="F:succinate-CoA ligase (ADP-forming) activity"/>
    <property type="evidence" value="ECO:0007669"/>
    <property type="project" value="UniProtKB-UniRule"/>
</dbReference>
<dbReference type="InterPro" id="IPR013650">
    <property type="entry name" value="ATP-grasp_succ-CoA_synth-type"/>
</dbReference>
<feature type="domain" description="ATP-grasp" evidence="11">
    <location>
        <begin position="9"/>
        <end position="247"/>
    </location>
</feature>
<dbReference type="Proteomes" id="UP000325755">
    <property type="component" value="Chromosome"/>
</dbReference>
<comment type="catalytic activity">
    <reaction evidence="9">
        <text>GTP + succinate + CoA = succinyl-CoA + GDP + phosphate</text>
        <dbReference type="Rhea" id="RHEA:22120"/>
        <dbReference type="ChEBI" id="CHEBI:30031"/>
        <dbReference type="ChEBI" id="CHEBI:37565"/>
        <dbReference type="ChEBI" id="CHEBI:43474"/>
        <dbReference type="ChEBI" id="CHEBI:57287"/>
        <dbReference type="ChEBI" id="CHEBI:57292"/>
        <dbReference type="ChEBI" id="CHEBI:58189"/>
    </reaction>
    <physiologicalReaction direction="right-to-left" evidence="9">
        <dbReference type="Rhea" id="RHEA:22122"/>
    </physiologicalReaction>
</comment>
<dbReference type="PROSITE" id="PS01217">
    <property type="entry name" value="SUCCINYL_COA_LIG_3"/>
    <property type="match status" value="1"/>
</dbReference>
<dbReference type="PANTHER" id="PTHR11815:SF10">
    <property type="entry name" value="SUCCINATE--COA LIGASE [GDP-FORMING] SUBUNIT BETA, MITOCHONDRIAL"/>
    <property type="match status" value="1"/>
</dbReference>
<dbReference type="GO" id="GO:0004776">
    <property type="term" value="F:succinate-CoA ligase (GDP-forming) activity"/>
    <property type="evidence" value="ECO:0007669"/>
    <property type="project" value="RHEA"/>
</dbReference>
<comment type="similarity">
    <text evidence="1 10">Belongs to the succinate/malate CoA ligase beta subunit family.</text>
</comment>
<keyword evidence="6 10" id="KW-0067">ATP-binding</keyword>
<feature type="binding site" evidence="10">
    <location>
        <begin position="53"/>
        <end position="55"/>
    </location>
    <ligand>
        <name>ATP</name>
        <dbReference type="ChEBI" id="CHEBI:30616"/>
    </ligand>
</feature>
<feature type="binding site" evidence="10">
    <location>
        <position position="107"/>
    </location>
    <ligand>
        <name>ATP</name>
        <dbReference type="ChEBI" id="CHEBI:30616"/>
    </ligand>
</feature>
<feature type="binding site" evidence="10">
    <location>
        <position position="102"/>
    </location>
    <ligand>
        <name>ATP</name>
        <dbReference type="ChEBI" id="CHEBI:30616"/>
    </ligand>
</feature>
<evidence type="ECO:0000256" key="9">
    <source>
        <dbReference type="ARBA" id="ARBA00052891"/>
    </source>
</evidence>
<dbReference type="UniPathway" id="UPA00223">
    <property type="reaction ID" value="UER00999"/>
</dbReference>
<keyword evidence="2 10" id="KW-0816">Tricarboxylic acid cycle</keyword>
<dbReference type="FunFam" id="3.30.470.20:FF:000002">
    <property type="entry name" value="Succinate--CoA ligase [ADP-forming] subunit beta"/>
    <property type="match status" value="1"/>
</dbReference>
<dbReference type="PANTHER" id="PTHR11815">
    <property type="entry name" value="SUCCINYL-COA SYNTHETASE BETA CHAIN"/>
    <property type="match status" value="1"/>
</dbReference>
<dbReference type="InterPro" id="IPR005809">
    <property type="entry name" value="Succ_CoA_ligase-like_bsu"/>
</dbReference>
<dbReference type="InParanoid" id="A0A5Q0BRF6"/>
<evidence type="ECO:0000256" key="5">
    <source>
        <dbReference type="ARBA" id="ARBA00022741"/>
    </source>
</evidence>
<evidence type="ECO:0000313" key="13">
    <source>
        <dbReference type="Proteomes" id="UP000325755"/>
    </source>
</evidence>
<dbReference type="AlphaFoldDB" id="A0A5Q0BRF6"/>
<organism evidence="12 13">
    <name type="scientific">Candidatus Methylospira mobilis</name>
    <dbReference type="NCBI Taxonomy" id="1808979"/>
    <lineage>
        <taxon>Bacteria</taxon>
        <taxon>Pseudomonadati</taxon>
        <taxon>Pseudomonadota</taxon>
        <taxon>Gammaproteobacteria</taxon>
        <taxon>Methylococcales</taxon>
        <taxon>Methylococcaceae</taxon>
        <taxon>Candidatus Methylospira</taxon>
    </lineage>
</organism>
<name>A0A5Q0BRF6_9GAMM</name>
<accession>A0A5Q0BRF6</accession>
<dbReference type="GO" id="GO:0005524">
    <property type="term" value="F:ATP binding"/>
    <property type="evidence" value="ECO:0007669"/>
    <property type="project" value="UniProtKB-UniRule"/>
</dbReference>
<comment type="catalytic activity">
    <reaction evidence="8">
        <text>succinate + ATP + CoA = succinyl-CoA + ADP + phosphate</text>
        <dbReference type="Rhea" id="RHEA:17661"/>
        <dbReference type="ChEBI" id="CHEBI:30031"/>
        <dbReference type="ChEBI" id="CHEBI:30616"/>
        <dbReference type="ChEBI" id="CHEBI:43474"/>
        <dbReference type="ChEBI" id="CHEBI:57287"/>
        <dbReference type="ChEBI" id="CHEBI:57292"/>
        <dbReference type="ChEBI" id="CHEBI:456216"/>
        <dbReference type="EC" id="6.2.1.5"/>
    </reaction>
    <physiologicalReaction direction="right-to-left" evidence="8">
        <dbReference type="Rhea" id="RHEA:17663"/>
    </physiologicalReaction>
</comment>
<feature type="binding site" evidence="10">
    <location>
        <position position="46"/>
    </location>
    <ligand>
        <name>ATP</name>
        <dbReference type="ChEBI" id="CHEBI:30616"/>
    </ligand>
</feature>
<feature type="binding site" evidence="10">
    <location>
        <position position="99"/>
    </location>
    <ligand>
        <name>ATP</name>
        <dbReference type="ChEBI" id="CHEBI:30616"/>
    </ligand>
</feature>
<dbReference type="Gene3D" id="3.30.1490.20">
    <property type="entry name" value="ATP-grasp fold, A domain"/>
    <property type="match status" value="1"/>
</dbReference>
<evidence type="ECO:0000256" key="1">
    <source>
        <dbReference type="ARBA" id="ARBA00009182"/>
    </source>
</evidence>
<dbReference type="PIRSF" id="PIRSF001554">
    <property type="entry name" value="SucCS_beta"/>
    <property type="match status" value="1"/>
</dbReference>
<evidence type="ECO:0000256" key="4">
    <source>
        <dbReference type="ARBA" id="ARBA00022723"/>
    </source>
</evidence>
<keyword evidence="3 10" id="KW-0436">Ligase</keyword>
<protein>
    <recommendedName>
        <fullName evidence="10">Succinate--CoA ligase [ADP-forming] subunit beta</fullName>
        <ecNumber evidence="10">6.2.1.5</ecNumber>
    </recommendedName>
    <alternativeName>
        <fullName evidence="10">Succinyl-CoA synthetase subunit beta</fullName>
        <shortName evidence="10">SCS-beta</shortName>
    </alternativeName>
</protein>
<dbReference type="Pfam" id="PF00549">
    <property type="entry name" value="Ligase_CoA"/>
    <property type="match status" value="1"/>
</dbReference>
<comment type="subunit">
    <text evidence="10">Heterotetramer of two alpha and two beta subunits.</text>
</comment>
<keyword evidence="5 10" id="KW-0547">Nucleotide-binding</keyword>
<dbReference type="EMBL" id="CP044205">
    <property type="protein sequence ID" value="QFY44657.1"/>
    <property type="molecule type" value="Genomic_DNA"/>
</dbReference>
<dbReference type="SUPFAM" id="SSF52210">
    <property type="entry name" value="Succinyl-CoA synthetase domains"/>
    <property type="match status" value="1"/>
</dbReference>
<evidence type="ECO:0000256" key="10">
    <source>
        <dbReference type="HAMAP-Rule" id="MF_00558"/>
    </source>
</evidence>
<dbReference type="EC" id="6.2.1.5" evidence="10"/>
<dbReference type="FunFam" id="3.30.1490.20:FF:000002">
    <property type="entry name" value="Succinate--CoA ligase [ADP-forming] subunit beta"/>
    <property type="match status" value="1"/>
</dbReference>
<dbReference type="GO" id="GO:0000287">
    <property type="term" value="F:magnesium ion binding"/>
    <property type="evidence" value="ECO:0007669"/>
    <property type="project" value="UniProtKB-UniRule"/>
</dbReference>
<feature type="binding site" evidence="10">
    <location>
        <position position="199"/>
    </location>
    <ligand>
        <name>Mg(2+)</name>
        <dbReference type="ChEBI" id="CHEBI:18420"/>
    </ligand>
</feature>
<evidence type="ECO:0000256" key="6">
    <source>
        <dbReference type="ARBA" id="ARBA00022840"/>
    </source>
</evidence>
<dbReference type="NCBIfam" id="NF001913">
    <property type="entry name" value="PRK00696.1"/>
    <property type="match status" value="1"/>
</dbReference>
<evidence type="ECO:0000259" key="11">
    <source>
        <dbReference type="PROSITE" id="PS50975"/>
    </source>
</evidence>
<sequence length="390" mass="41822">MNIHEYQAKELLKSYGVSVPSGGVAYSDKQAAQVAEDIGGAKWVVKAQIHAGGRGKAGGVKVVSSIDEVKKTADAMIGTHLVTHQTGPEGSVVQRVWVEQASQIRKEYYLGFVIDRSSQRITLIASSEGGVEIEDIAKNQPEKIITEVIDPAIGLRDFQCRKVATAVGLKGRLMPQAVKLMKAIYRVMRDKDALQAEINPLAVVAVGEDEQLMVLDAKFNFDDNSLYRQKEIVELRDLAEENSKEVEASGHGLNYIALDGNIGCIVNGAGLAMASLDAIALHGGKPANFLDVGGGASPEKVTNACRIVLEDPNVKCILVNIFAGINRCDWIALGLIQACNTLQIKVPLIVRLAGTNVEEGRRILDESGLAFISAENLDAAAAKSVEIVRA</sequence>
<dbReference type="GO" id="GO:0006104">
    <property type="term" value="P:succinyl-CoA metabolic process"/>
    <property type="evidence" value="ECO:0007669"/>
    <property type="project" value="TreeGrafter"/>
</dbReference>
<reference evidence="12 13" key="1">
    <citation type="submission" date="2019-09" db="EMBL/GenBank/DDBJ databases">
        <title>Ecophysiology of the spiral-shaped methanotroph Methylospira mobilis as revealed by the complete genome sequence.</title>
        <authorList>
            <person name="Oshkin I.Y."/>
            <person name="Dedysh S.N."/>
            <person name="Miroshnikov K."/>
            <person name="Danilova O.V."/>
            <person name="Hakobyan A."/>
            <person name="Liesack W."/>
        </authorList>
    </citation>
    <scope>NUCLEOTIDE SEQUENCE [LARGE SCALE GENOMIC DNA]</scope>
    <source>
        <strain evidence="12 13">Shm1</strain>
    </source>
</reference>
<comment type="pathway">
    <text evidence="10">Carbohydrate metabolism; tricarboxylic acid cycle; succinate from succinyl-CoA (ligase route): step 1/1.</text>
</comment>
<evidence type="ECO:0000256" key="7">
    <source>
        <dbReference type="ARBA" id="ARBA00022842"/>
    </source>
</evidence>
<feature type="binding site" evidence="10">
    <location>
        <position position="267"/>
    </location>
    <ligand>
        <name>substrate</name>
        <note>ligand shared with subunit alpha</note>
    </ligand>
</feature>
<comment type="function">
    <text evidence="10">Succinyl-CoA synthetase functions in the citric acid cycle (TCA), coupling the hydrolysis of succinyl-CoA to the synthesis of either ATP or GTP and thus represents the only step of substrate-level phosphorylation in the TCA. The beta subunit provides nucleotide specificity of the enzyme and binds the substrate succinate, while the binding sites for coenzyme A and phosphate are found in the alpha subunit.</text>
</comment>
<dbReference type="Gene3D" id="3.30.470.20">
    <property type="entry name" value="ATP-grasp fold, B domain"/>
    <property type="match status" value="1"/>
</dbReference>
<keyword evidence="4 10" id="KW-0479">Metal-binding</keyword>
<dbReference type="Pfam" id="PF08442">
    <property type="entry name" value="ATP-grasp_2"/>
    <property type="match status" value="1"/>
</dbReference>
<dbReference type="KEGG" id="mmob:F6R98_20175"/>
<proteinExistence type="inferred from homology"/>
<dbReference type="OrthoDB" id="9802602at2"/>
<dbReference type="GO" id="GO:0042709">
    <property type="term" value="C:succinate-CoA ligase complex"/>
    <property type="evidence" value="ECO:0007669"/>
    <property type="project" value="TreeGrafter"/>
</dbReference>
<dbReference type="GO" id="GO:0006099">
    <property type="term" value="P:tricarboxylic acid cycle"/>
    <property type="evidence" value="ECO:0007669"/>
    <property type="project" value="UniProtKB-UniRule"/>
</dbReference>
<dbReference type="InterPro" id="IPR016102">
    <property type="entry name" value="Succinyl-CoA_synth-like"/>
</dbReference>
<dbReference type="HAMAP" id="MF_00558">
    <property type="entry name" value="Succ_CoA_beta"/>
    <property type="match status" value="1"/>
</dbReference>
<comment type="cofactor">
    <cofactor evidence="10">
        <name>Mg(2+)</name>
        <dbReference type="ChEBI" id="CHEBI:18420"/>
    </cofactor>
    <text evidence="10">Binds 1 Mg(2+) ion per subunit.</text>
</comment>
<dbReference type="InterPro" id="IPR013815">
    <property type="entry name" value="ATP_grasp_subdomain_1"/>
</dbReference>
<dbReference type="GO" id="GO:0005829">
    <property type="term" value="C:cytosol"/>
    <property type="evidence" value="ECO:0007669"/>
    <property type="project" value="TreeGrafter"/>
</dbReference>
<evidence type="ECO:0000256" key="2">
    <source>
        <dbReference type="ARBA" id="ARBA00022532"/>
    </source>
</evidence>
<evidence type="ECO:0000256" key="8">
    <source>
        <dbReference type="ARBA" id="ARBA00050563"/>
    </source>
</evidence>
<feature type="binding site" evidence="10">
    <location>
        <position position="216"/>
    </location>
    <ligand>
        <name>Mg(2+)</name>
        <dbReference type="ChEBI" id="CHEBI:18420"/>
    </ligand>
</feature>
<dbReference type="InterPro" id="IPR005811">
    <property type="entry name" value="SUCC_ACL_C"/>
</dbReference>
<keyword evidence="13" id="KW-1185">Reference proteome</keyword>
<comment type="caution">
    <text evidence="10">Lacks conserved residue(s) required for the propagation of feature annotation.</text>
</comment>
<dbReference type="PROSITE" id="PS50975">
    <property type="entry name" value="ATP_GRASP"/>
    <property type="match status" value="1"/>
</dbReference>
<evidence type="ECO:0000313" key="12">
    <source>
        <dbReference type="EMBL" id="QFY44657.1"/>
    </source>
</evidence>
<keyword evidence="7 10" id="KW-0460">Magnesium</keyword>
<dbReference type="FunFam" id="3.40.50.261:FF:000001">
    <property type="entry name" value="Succinate--CoA ligase [ADP-forming] subunit beta"/>
    <property type="match status" value="1"/>
</dbReference>